<dbReference type="Pfam" id="PF04290">
    <property type="entry name" value="DctQ"/>
    <property type="match status" value="1"/>
</dbReference>
<comment type="subcellular location">
    <subcellularLocation>
        <location evidence="1 9">Cell inner membrane</location>
        <topology evidence="1 9">Multi-pass membrane protein</topology>
    </subcellularLocation>
</comment>
<dbReference type="InterPro" id="IPR007387">
    <property type="entry name" value="TRAP_DctQ"/>
</dbReference>
<evidence type="ECO:0000313" key="12">
    <source>
        <dbReference type="Proteomes" id="UP000281547"/>
    </source>
</evidence>
<comment type="function">
    <text evidence="9">Part of the tripartite ATP-independent periplasmic (TRAP) transport system.</text>
</comment>
<evidence type="ECO:0000256" key="7">
    <source>
        <dbReference type="ARBA" id="ARBA00023136"/>
    </source>
</evidence>
<evidence type="ECO:0000256" key="9">
    <source>
        <dbReference type="RuleBase" id="RU369079"/>
    </source>
</evidence>
<keyword evidence="12" id="KW-1185">Reference proteome</keyword>
<feature type="domain" description="Tripartite ATP-independent periplasmic transporters DctQ component" evidence="10">
    <location>
        <begin position="26"/>
        <end position="152"/>
    </location>
</feature>
<comment type="caution">
    <text evidence="11">The sequence shown here is derived from an EMBL/GenBank/DDBJ whole genome shotgun (WGS) entry which is preliminary data.</text>
</comment>
<evidence type="ECO:0000256" key="8">
    <source>
        <dbReference type="ARBA" id="ARBA00038436"/>
    </source>
</evidence>
<dbReference type="GO" id="GO:0005886">
    <property type="term" value="C:plasma membrane"/>
    <property type="evidence" value="ECO:0007669"/>
    <property type="project" value="UniProtKB-SubCell"/>
</dbReference>
<dbReference type="Proteomes" id="UP000281547">
    <property type="component" value="Unassembled WGS sequence"/>
</dbReference>
<dbReference type="EMBL" id="RZNJ01000001">
    <property type="protein sequence ID" value="RUT34575.1"/>
    <property type="molecule type" value="Genomic_DNA"/>
</dbReference>
<keyword evidence="6 9" id="KW-1133">Transmembrane helix</keyword>
<name>A0A433XKH9_9HYPH</name>
<feature type="transmembrane region" description="Helical" evidence="9">
    <location>
        <begin position="50"/>
        <end position="67"/>
    </location>
</feature>
<feature type="transmembrane region" description="Helical" evidence="9">
    <location>
        <begin position="20"/>
        <end position="38"/>
    </location>
</feature>
<evidence type="ECO:0000256" key="5">
    <source>
        <dbReference type="ARBA" id="ARBA00022692"/>
    </source>
</evidence>
<keyword evidence="2 9" id="KW-0813">Transport</keyword>
<feature type="transmembrane region" description="Helical" evidence="9">
    <location>
        <begin position="88"/>
        <end position="107"/>
    </location>
</feature>
<proteinExistence type="inferred from homology"/>
<evidence type="ECO:0000256" key="2">
    <source>
        <dbReference type="ARBA" id="ARBA00022448"/>
    </source>
</evidence>
<feature type="transmembrane region" description="Helical" evidence="9">
    <location>
        <begin position="127"/>
        <end position="145"/>
    </location>
</feature>
<gene>
    <name evidence="11" type="ORF">EMQ25_01015</name>
</gene>
<dbReference type="InterPro" id="IPR055348">
    <property type="entry name" value="DctQ"/>
</dbReference>
<accession>A0A433XKH9</accession>
<evidence type="ECO:0000256" key="1">
    <source>
        <dbReference type="ARBA" id="ARBA00004429"/>
    </source>
</evidence>
<keyword evidence="4 9" id="KW-0997">Cell inner membrane</keyword>
<dbReference type="RefSeq" id="WP_127186694.1">
    <property type="nucleotide sequence ID" value="NZ_RZNJ01000001.1"/>
</dbReference>
<keyword evidence="3" id="KW-1003">Cell membrane</keyword>
<evidence type="ECO:0000313" key="11">
    <source>
        <dbReference type="EMBL" id="RUT34575.1"/>
    </source>
</evidence>
<comment type="subunit">
    <text evidence="9">The complex comprises the extracytoplasmic solute receptor protein and the two transmembrane proteins.</text>
</comment>
<comment type="similarity">
    <text evidence="8 9">Belongs to the TRAP transporter small permease family.</text>
</comment>
<evidence type="ECO:0000259" key="10">
    <source>
        <dbReference type="Pfam" id="PF04290"/>
    </source>
</evidence>
<dbReference type="GO" id="GO:0022857">
    <property type="term" value="F:transmembrane transporter activity"/>
    <property type="evidence" value="ECO:0007669"/>
    <property type="project" value="UniProtKB-UniRule"/>
</dbReference>
<reference evidence="11 12" key="1">
    <citation type="journal article" date="2016" name="Int. J. Syst. Evol. Microbiol.">
        <title>Arsenicitalea aurantiaca gen. nov., sp. nov., a new member of the family Hyphomicrobiaceae, isolated from high-arsenic sediment.</title>
        <authorList>
            <person name="Mu Y."/>
            <person name="Zhou L."/>
            <person name="Zeng X.C."/>
            <person name="Liu L."/>
            <person name="Pan Y."/>
            <person name="Chen X."/>
            <person name="Wang J."/>
            <person name="Li S."/>
            <person name="Li W.J."/>
            <person name="Wang Y."/>
        </authorList>
    </citation>
    <scope>NUCLEOTIDE SEQUENCE [LARGE SCALE GENOMIC DNA]</scope>
    <source>
        <strain evidence="11 12">42-50</strain>
    </source>
</reference>
<dbReference type="PANTHER" id="PTHR35011">
    <property type="entry name" value="2,3-DIKETO-L-GULONATE TRAP TRANSPORTER SMALL PERMEASE PROTEIN YIAM"/>
    <property type="match status" value="1"/>
</dbReference>
<dbReference type="AlphaFoldDB" id="A0A433XKH9"/>
<keyword evidence="7 9" id="KW-0472">Membrane</keyword>
<evidence type="ECO:0000256" key="6">
    <source>
        <dbReference type="ARBA" id="ARBA00022989"/>
    </source>
</evidence>
<keyword evidence="5 9" id="KW-0812">Transmembrane</keyword>
<sequence>MPRRILSFIADLQAERILGALALLAIFLVMLAGVVLRYGFSISLTWYEEFCRYGLILITALGIGAGLKNRTHILIDTGYMPERLRRAAALLAYGVTLVFLCYLAWYAFGLANTLRTSRSPALQLPTAWFYTAFAVLSVVGVVRILERAIRARKGS</sequence>
<organism evidence="11 12">
    <name type="scientific">Arsenicitalea aurantiaca</name>
    <dbReference type="NCBI Taxonomy" id="1783274"/>
    <lineage>
        <taxon>Bacteria</taxon>
        <taxon>Pseudomonadati</taxon>
        <taxon>Pseudomonadota</taxon>
        <taxon>Alphaproteobacteria</taxon>
        <taxon>Hyphomicrobiales</taxon>
        <taxon>Devosiaceae</taxon>
        <taxon>Arsenicitalea</taxon>
    </lineage>
</organism>
<dbReference type="GO" id="GO:0015740">
    <property type="term" value="P:C4-dicarboxylate transport"/>
    <property type="evidence" value="ECO:0007669"/>
    <property type="project" value="TreeGrafter"/>
</dbReference>
<evidence type="ECO:0000256" key="4">
    <source>
        <dbReference type="ARBA" id="ARBA00022519"/>
    </source>
</evidence>
<dbReference type="PANTHER" id="PTHR35011:SF2">
    <property type="entry name" value="2,3-DIKETO-L-GULONATE TRAP TRANSPORTER SMALL PERMEASE PROTEIN YIAM"/>
    <property type="match status" value="1"/>
</dbReference>
<evidence type="ECO:0000256" key="3">
    <source>
        <dbReference type="ARBA" id="ARBA00022475"/>
    </source>
</evidence>
<dbReference type="OrthoDB" id="4964541at2"/>
<protein>
    <recommendedName>
        <fullName evidence="9">TRAP transporter small permease protein</fullName>
    </recommendedName>
</protein>